<dbReference type="STRING" id="515622.bpr_I1660"/>
<dbReference type="AlphaFoldDB" id="E0RWM3"/>
<accession>E0RWM3</accession>
<evidence type="ECO:0000313" key="2">
    <source>
        <dbReference type="EMBL" id="ADL34397.1"/>
    </source>
</evidence>
<keyword evidence="3" id="KW-1185">Reference proteome</keyword>
<feature type="region of interest" description="Disordered" evidence="1">
    <location>
        <begin position="38"/>
        <end position="62"/>
    </location>
</feature>
<dbReference type="RefSeq" id="WP_013281051.1">
    <property type="nucleotide sequence ID" value="NC_014387.1"/>
</dbReference>
<sequence length="62" mass="7002">MKKWNVPEITALDMNETANGLLDCECEFWFISNDSQKKCDPTPVTPIPTPVPETPEHVDQLS</sequence>
<organism evidence="2 3">
    <name type="scientific">Butyrivibrio proteoclasticus (strain ATCC 51982 / DSM 14932 / B316)</name>
    <name type="common">Clostridium proteoclasticum</name>
    <dbReference type="NCBI Taxonomy" id="515622"/>
    <lineage>
        <taxon>Bacteria</taxon>
        <taxon>Bacillati</taxon>
        <taxon>Bacillota</taxon>
        <taxon>Clostridia</taxon>
        <taxon>Lachnospirales</taxon>
        <taxon>Lachnospiraceae</taxon>
        <taxon>Butyrivibrio</taxon>
    </lineage>
</organism>
<gene>
    <name evidence="2" type="ordered locus">bpr_I1660</name>
</gene>
<proteinExistence type="predicted"/>
<feature type="compositionally biased region" description="Pro residues" evidence="1">
    <location>
        <begin position="43"/>
        <end position="53"/>
    </location>
</feature>
<name>E0RWM3_BUTPB</name>
<evidence type="ECO:0000256" key="1">
    <source>
        <dbReference type="SAM" id="MobiDB-lite"/>
    </source>
</evidence>
<evidence type="ECO:0000313" key="3">
    <source>
        <dbReference type="Proteomes" id="UP000001299"/>
    </source>
</evidence>
<protein>
    <submittedName>
        <fullName evidence="2">Uncharacterized protein</fullName>
    </submittedName>
</protein>
<reference evidence="2 3" key="1">
    <citation type="journal article" date="2010" name="PLoS ONE">
        <title>The glycobiome of the rumen bacterium Butyrivibrio proteoclasticus B316(T) highlights adaptation to a polysaccharide-rich environment.</title>
        <authorList>
            <person name="Kelly W.J."/>
            <person name="Leahy S.C."/>
            <person name="Altermann E."/>
            <person name="Yeoman C.J."/>
            <person name="Dunne J.C."/>
            <person name="Kong Z."/>
            <person name="Pacheco D.M."/>
            <person name="Li D."/>
            <person name="Noel S.J."/>
            <person name="Moon C.D."/>
            <person name="Cookson A.L."/>
            <person name="Attwood G.T."/>
        </authorList>
    </citation>
    <scope>NUCLEOTIDE SEQUENCE [LARGE SCALE GENOMIC DNA]</scope>
    <source>
        <strain evidence="3">ATCC 51982 / DSM 14932 / B316</strain>
    </source>
</reference>
<dbReference type="EMBL" id="CP001810">
    <property type="protein sequence ID" value="ADL34397.1"/>
    <property type="molecule type" value="Genomic_DNA"/>
</dbReference>
<dbReference type="HOGENOM" id="CLU_2895471_0_0_9"/>
<dbReference type="Proteomes" id="UP000001299">
    <property type="component" value="Chromosome 1"/>
</dbReference>
<dbReference type="KEGG" id="bpb:bpr_I1660"/>